<organism evidence="2 3">
    <name type="scientific">Gigaspora rosea</name>
    <dbReference type="NCBI Taxonomy" id="44941"/>
    <lineage>
        <taxon>Eukaryota</taxon>
        <taxon>Fungi</taxon>
        <taxon>Fungi incertae sedis</taxon>
        <taxon>Mucoromycota</taxon>
        <taxon>Glomeromycotina</taxon>
        <taxon>Glomeromycetes</taxon>
        <taxon>Diversisporales</taxon>
        <taxon>Gigasporaceae</taxon>
        <taxon>Gigaspora</taxon>
    </lineage>
</organism>
<accession>A0A397W4W7</accession>
<feature type="transmembrane region" description="Helical" evidence="1">
    <location>
        <begin position="462"/>
        <end position="480"/>
    </location>
</feature>
<keyword evidence="3" id="KW-1185">Reference proteome</keyword>
<dbReference type="OrthoDB" id="2437074at2759"/>
<dbReference type="EMBL" id="QKWP01000068">
    <property type="protein sequence ID" value="RIB28349.1"/>
    <property type="molecule type" value="Genomic_DNA"/>
</dbReference>
<proteinExistence type="predicted"/>
<evidence type="ECO:0000313" key="2">
    <source>
        <dbReference type="EMBL" id="RIB28349.1"/>
    </source>
</evidence>
<dbReference type="Proteomes" id="UP000266673">
    <property type="component" value="Unassembled WGS sequence"/>
</dbReference>
<gene>
    <name evidence="2" type="ORF">C2G38_2137371</name>
</gene>
<protein>
    <submittedName>
        <fullName evidence="2">Uncharacterized protein</fullName>
    </submittedName>
</protein>
<sequence length="537" mass="62726">MTSNLDNPDIKIPIADVHSKILEIVCSPRLNHVAALHENNDISVWSIISQESQDNQEGQEGQESQKEHLMKVKTIPVGNIRRYEKIDAISDDQYVSFRKIFAISDNKQVSISIERTDSYNFISTTKLAIDRFHLIASQKGERLLYRYIQISGMKYNLMDPYSLKNPVNANKLFENKQIQEQYIIKSDKIIYTNYGKVLIKKLVDDNWVEYLRKYLKDTNSITTPSKNTIDLITKITRESSYDPPYSNEFEGKFLKWSLELSDESVNLMVNKLNTSIEKQLDILPSLKDTNGINLNGQKFIIHCKVLENDDFVTITRIGIFIWTYKLSDIKMHYYWNDYNDSLENFNFGKEKLKILTENWTSGRILPASNYQTIIKNLHVKFGEKELFNEFLKRNIEDEFYLTSYGKDLMETFIMLNEEGWIRNLGHICVIKCLQSDTEISKISLLSIIFENFNELSKNHPQFIAAFLSLIGFIVPYAIVIPKSTSSHLSKYGRYYYLYNTSSIDILTSILWDYWISIQNSFQKSFQNFKLVILAFEI</sequence>
<keyword evidence="1" id="KW-0472">Membrane</keyword>
<evidence type="ECO:0000256" key="1">
    <source>
        <dbReference type="SAM" id="Phobius"/>
    </source>
</evidence>
<keyword evidence="1" id="KW-1133">Transmembrane helix</keyword>
<evidence type="ECO:0000313" key="3">
    <source>
        <dbReference type="Proteomes" id="UP000266673"/>
    </source>
</evidence>
<keyword evidence="1" id="KW-0812">Transmembrane</keyword>
<reference evidence="2 3" key="1">
    <citation type="submission" date="2018-06" db="EMBL/GenBank/DDBJ databases">
        <title>Comparative genomics reveals the genomic features of Rhizophagus irregularis, R. cerebriforme, R. diaphanum and Gigaspora rosea, and their symbiotic lifestyle signature.</title>
        <authorList>
            <person name="Morin E."/>
            <person name="San Clemente H."/>
            <person name="Chen E.C.H."/>
            <person name="De La Providencia I."/>
            <person name="Hainaut M."/>
            <person name="Kuo A."/>
            <person name="Kohler A."/>
            <person name="Murat C."/>
            <person name="Tang N."/>
            <person name="Roy S."/>
            <person name="Loubradou J."/>
            <person name="Henrissat B."/>
            <person name="Grigoriev I.V."/>
            <person name="Corradi N."/>
            <person name="Roux C."/>
            <person name="Martin F.M."/>
        </authorList>
    </citation>
    <scope>NUCLEOTIDE SEQUENCE [LARGE SCALE GENOMIC DNA]</scope>
    <source>
        <strain evidence="2 3">DAOM 194757</strain>
    </source>
</reference>
<comment type="caution">
    <text evidence="2">The sequence shown here is derived from an EMBL/GenBank/DDBJ whole genome shotgun (WGS) entry which is preliminary data.</text>
</comment>
<name>A0A397W4W7_9GLOM</name>
<dbReference type="AlphaFoldDB" id="A0A397W4W7"/>